<keyword evidence="3" id="KW-1185">Reference proteome</keyword>
<dbReference type="GO" id="GO:0008408">
    <property type="term" value="F:3'-5' exonuclease activity"/>
    <property type="evidence" value="ECO:0007669"/>
    <property type="project" value="TreeGrafter"/>
</dbReference>
<organism evidence="2 3">
    <name type="scientific">Fibrisoma montanum</name>
    <dbReference type="NCBI Taxonomy" id="2305895"/>
    <lineage>
        <taxon>Bacteria</taxon>
        <taxon>Pseudomonadati</taxon>
        <taxon>Bacteroidota</taxon>
        <taxon>Cytophagia</taxon>
        <taxon>Cytophagales</taxon>
        <taxon>Spirosomataceae</taxon>
        <taxon>Fibrisoma</taxon>
    </lineage>
</organism>
<dbReference type="PANTHER" id="PTHR30231:SF41">
    <property type="entry name" value="DNA POLYMERASE III SUBUNIT EPSILON"/>
    <property type="match status" value="1"/>
</dbReference>
<protein>
    <submittedName>
        <fullName evidence="2">3'-5' exonuclease</fullName>
    </submittedName>
</protein>
<dbReference type="GO" id="GO:0045004">
    <property type="term" value="P:DNA replication proofreading"/>
    <property type="evidence" value="ECO:0007669"/>
    <property type="project" value="TreeGrafter"/>
</dbReference>
<comment type="caution">
    <text evidence="2">The sequence shown here is derived from an EMBL/GenBank/DDBJ whole genome shotgun (WGS) entry which is preliminary data.</text>
</comment>
<dbReference type="RefSeq" id="WP_119670033.1">
    <property type="nucleotide sequence ID" value="NZ_QXED01000007.1"/>
</dbReference>
<keyword evidence="2" id="KW-0378">Hydrolase</keyword>
<dbReference type="SMART" id="SM00479">
    <property type="entry name" value="EXOIII"/>
    <property type="match status" value="1"/>
</dbReference>
<evidence type="ECO:0000313" key="2">
    <source>
        <dbReference type="EMBL" id="RIV19747.1"/>
    </source>
</evidence>
<dbReference type="SUPFAM" id="SSF53098">
    <property type="entry name" value="Ribonuclease H-like"/>
    <property type="match status" value="1"/>
</dbReference>
<dbReference type="InterPro" id="IPR013520">
    <property type="entry name" value="Ribonucl_H"/>
</dbReference>
<evidence type="ECO:0000259" key="1">
    <source>
        <dbReference type="SMART" id="SM00479"/>
    </source>
</evidence>
<keyword evidence="2" id="KW-0269">Exonuclease</keyword>
<keyword evidence="2" id="KW-0540">Nuclease</keyword>
<dbReference type="InterPro" id="IPR036397">
    <property type="entry name" value="RNaseH_sf"/>
</dbReference>
<dbReference type="GO" id="GO:0003676">
    <property type="term" value="F:nucleic acid binding"/>
    <property type="evidence" value="ECO:0007669"/>
    <property type="project" value="InterPro"/>
</dbReference>
<reference evidence="2 3" key="1">
    <citation type="submission" date="2018-08" db="EMBL/GenBank/DDBJ databases">
        <title>Fibrisoma montanum sp. nov., isolated from Danxia mountain soil.</title>
        <authorList>
            <person name="Huang Y."/>
        </authorList>
    </citation>
    <scope>NUCLEOTIDE SEQUENCE [LARGE SCALE GENOMIC DNA]</scope>
    <source>
        <strain evidence="2 3">HYT19</strain>
    </source>
</reference>
<dbReference type="AlphaFoldDB" id="A0A418M272"/>
<evidence type="ECO:0000313" key="3">
    <source>
        <dbReference type="Proteomes" id="UP000283523"/>
    </source>
</evidence>
<name>A0A418M272_9BACT</name>
<proteinExistence type="predicted"/>
<dbReference type="Gene3D" id="3.30.420.10">
    <property type="entry name" value="Ribonuclease H-like superfamily/Ribonuclease H"/>
    <property type="match status" value="1"/>
</dbReference>
<dbReference type="PANTHER" id="PTHR30231">
    <property type="entry name" value="DNA POLYMERASE III SUBUNIT EPSILON"/>
    <property type="match status" value="1"/>
</dbReference>
<dbReference type="Proteomes" id="UP000283523">
    <property type="component" value="Unassembled WGS sequence"/>
</dbReference>
<dbReference type="Pfam" id="PF00929">
    <property type="entry name" value="RNase_T"/>
    <property type="match status" value="1"/>
</dbReference>
<accession>A0A418M272</accession>
<sequence length="252" mass="28649">MLQLKRPIVFFDLETTGLDKENDRIVQIALYTLLPDLTTGALVSYLVNPGQPIPASASAIHGITDADVADRPYFRDIAGEVFAHFIGCDVGGFNSNAFDVPFLFNEFMRAGFTWDVNVFCMVDVGNLYKIREPRTLSAAVEFYCKRQMQQAHDARVDITETVNVFLAQLLRYTDLPTTIEDLAVYTNHGCRVADLSGKFYYDADGGLRFNFGKHRGELAKEHLDFCYWMYYKADFPSDTNSILYDLLHEKPF</sequence>
<dbReference type="OrthoDB" id="9803913at2"/>
<gene>
    <name evidence="2" type="ORF">DYU11_22725</name>
</gene>
<dbReference type="EMBL" id="QXED01000007">
    <property type="protein sequence ID" value="RIV19747.1"/>
    <property type="molecule type" value="Genomic_DNA"/>
</dbReference>
<dbReference type="GO" id="GO:0005829">
    <property type="term" value="C:cytosol"/>
    <property type="evidence" value="ECO:0007669"/>
    <property type="project" value="TreeGrafter"/>
</dbReference>
<feature type="domain" description="Exonuclease" evidence="1">
    <location>
        <begin position="7"/>
        <end position="174"/>
    </location>
</feature>
<dbReference type="CDD" id="cd06127">
    <property type="entry name" value="DEDDh"/>
    <property type="match status" value="1"/>
</dbReference>
<dbReference type="InterPro" id="IPR012337">
    <property type="entry name" value="RNaseH-like_sf"/>
</dbReference>